<dbReference type="RefSeq" id="XP_025594921.1">
    <property type="nucleotide sequence ID" value="XM_025744803.1"/>
</dbReference>
<dbReference type="GO" id="GO:0000796">
    <property type="term" value="C:condensin complex"/>
    <property type="evidence" value="ECO:0007669"/>
    <property type="project" value="InterPro"/>
</dbReference>
<comment type="similarity">
    <text evidence="3">Belongs to the CND2 (condensin subunit 2) family.</text>
</comment>
<accession>A0A316YZS0</accession>
<dbReference type="GO" id="GO:0051301">
    <property type="term" value="P:cell division"/>
    <property type="evidence" value="ECO:0007669"/>
    <property type="project" value="UniProtKB-KW"/>
</dbReference>
<keyword evidence="5" id="KW-0158">Chromosome</keyword>
<feature type="compositionally biased region" description="Polar residues" evidence="11">
    <location>
        <begin position="142"/>
        <end position="152"/>
    </location>
</feature>
<evidence type="ECO:0000256" key="5">
    <source>
        <dbReference type="ARBA" id="ARBA00022454"/>
    </source>
</evidence>
<dbReference type="STRING" id="58919.A0A316YZS0"/>
<dbReference type="EMBL" id="KZ819310">
    <property type="protein sequence ID" value="PWN94642.1"/>
    <property type="molecule type" value="Genomic_DNA"/>
</dbReference>
<feature type="compositionally biased region" description="Low complexity" evidence="11">
    <location>
        <begin position="173"/>
        <end position="202"/>
    </location>
</feature>
<protein>
    <recommendedName>
        <fullName evidence="4">Condensin complex subunit 2</fullName>
    </recommendedName>
</protein>
<feature type="region of interest" description="Disordered" evidence="11">
    <location>
        <begin position="1"/>
        <end position="211"/>
    </location>
</feature>
<feature type="compositionally biased region" description="Polar residues" evidence="11">
    <location>
        <begin position="40"/>
        <end position="53"/>
    </location>
</feature>
<evidence type="ECO:0000313" key="13">
    <source>
        <dbReference type="Proteomes" id="UP000245946"/>
    </source>
</evidence>
<dbReference type="GeneID" id="37272347"/>
<evidence type="ECO:0000256" key="2">
    <source>
        <dbReference type="ARBA" id="ARBA00004496"/>
    </source>
</evidence>
<keyword evidence="8" id="KW-0498">Mitosis</keyword>
<evidence type="ECO:0000256" key="3">
    <source>
        <dbReference type="ARBA" id="ARBA00009471"/>
    </source>
</evidence>
<dbReference type="PANTHER" id="PTHR13108">
    <property type="entry name" value="CONDENSIN COMPLEX SUBUNIT 2"/>
    <property type="match status" value="1"/>
</dbReference>
<evidence type="ECO:0000313" key="12">
    <source>
        <dbReference type="EMBL" id="PWN94642.1"/>
    </source>
</evidence>
<feature type="compositionally biased region" description="Acidic residues" evidence="11">
    <location>
        <begin position="104"/>
        <end position="124"/>
    </location>
</feature>
<feature type="compositionally biased region" description="Low complexity" evidence="11">
    <location>
        <begin position="90"/>
        <end position="99"/>
    </location>
</feature>
<keyword evidence="7" id="KW-0132">Cell division</keyword>
<keyword evidence="13" id="KW-1185">Reference proteome</keyword>
<feature type="region of interest" description="Disordered" evidence="11">
    <location>
        <begin position="883"/>
        <end position="910"/>
    </location>
</feature>
<dbReference type="GO" id="GO:0007076">
    <property type="term" value="P:mitotic chromosome condensation"/>
    <property type="evidence" value="ECO:0007669"/>
    <property type="project" value="InterPro"/>
</dbReference>
<evidence type="ECO:0000256" key="10">
    <source>
        <dbReference type="ARBA" id="ARBA00023306"/>
    </source>
</evidence>
<dbReference type="InterPro" id="IPR022816">
    <property type="entry name" value="Condensin_barren_su2"/>
</dbReference>
<dbReference type="OrthoDB" id="362021at2759"/>
<keyword evidence="9" id="KW-0226">DNA condensation</keyword>
<feature type="compositionally biased region" description="Acidic residues" evidence="11">
    <location>
        <begin position="349"/>
        <end position="360"/>
    </location>
</feature>
<gene>
    <name evidence="12" type="ORF">FA09DRAFT_347368</name>
</gene>
<evidence type="ECO:0000256" key="11">
    <source>
        <dbReference type="SAM" id="MobiDB-lite"/>
    </source>
</evidence>
<keyword evidence="6" id="KW-0963">Cytoplasm</keyword>
<reference evidence="12 13" key="1">
    <citation type="journal article" date="2018" name="Mol. Biol. Evol.">
        <title>Broad Genomic Sampling Reveals a Smut Pathogenic Ancestry of the Fungal Clade Ustilaginomycotina.</title>
        <authorList>
            <person name="Kijpornyongpan T."/>
            <person name="Mondo S.J."/>
            <person name="Barry K."/>
            <person name="Sandor L."/>
            <person name="Lee J."/>
            <person name="Lipzen A."/>
            <person name="Pangilinan J."/>
            <person name="LaButti K."/>
            <person name="Hainaut M."/>
            <person name="Henrissat B."/>
            <person name="Grigoriev I.V."/>
            <person name="Spatafora J.W."/>
            <person name="Aime M.C."/>
        </authorList>
    </citation>
    <scope>NUCLEOTIDE SEQUENCE [LARGE SCALE GENOMIC DNA]</scope>
    <source>
        <strain evidence="12 13">MCA 4186</strain>
    </source>
</reference>
<evidence type="ECO:0000256" key="8">
    <source>
        <dbReference type="ARBA" id="ARBA00022776"/>
    </source>
</evidence>
<comment type="subcellular location">
    <subcellularLocation>
        <location evidence="1">Chromosome</location>
    </subcellularLocation>
    <subcellularLocation>
        <location evidence="2">Cytoplasm</location>
    </subcellularLocation>
</comment>
<evidence type="ECO:0000256" key="1">
    <source>
        <dbReference type="ARBA" id="ARBA00004286"/>
    </source>
</evidence>
<dbReference type="GO" id="GO:0003682">
    <property type="term" value="F:chromatin binding"/>
    <property type="evidence" value="ECO:0007669"/>
    <property type="project" value="TreeGrafter"/>
</dbReference>
<dbReference type="PANTHER" id="PTHR13108:SF9">
    <property type="entry name" value="CONDENSIN COMPLEX SUBUNIT 2"/>
    <property type="match status" value="1"/>
</dbReference>
<dbReference type="AlphaFoldDB" id="A0A316YZS0"/>
<evidence type="ECO:0000256" key="7">
    <source>
        <dbReference type="ARBA" id="ARBA00022618"/>
    </source>
</evidence>
<evidence type="ECO:0000256" key="9">
    <source>
        <dbReference type="ARBA" id="ARBA00023067"/>
    </source>
</evidence>
<dbReference type="GO" id="GO:0005737">
    <property type="term" value="C:cytoplasm"/>
    <property type="evidence" value="ECO:0007669"/>
    <property type="project" value="UniProtKB-SubCell"/>
</dbReference>
<sequence length="1030" mass="109137">MPTASSARRRSSGLGHSDFDSPDVLARPRRSDAGALATPTPASSRQPLRSTAPNGGPPAAPVRAADARKRAAMPAPRKSAARKSEDAAPPRRAAAGAARRVVDSDSDDELAGGDDAYGEEDEGDTTIQSAPRRKAAAAPTPVETSSRTQMVPLQTKPRLPGGGVSALARSRMASSGAGTAGFARRGAPSSSDAAPHPSSSSAFTDTSTRSRGGVAALARANGPRRSLGASLHVQAGNASASHEAQAKEVQKLNVDSTSFEEWMKMATDNKINASNTWNFALIDYFHDMSLLRSESGDGSINFQKASCTLDGCIKVWTSRVDSVVVETGKLLSGLQDDLDLRTSKKGKEAEDEEDGEEDEEGNTKSKKRKGKAREATLAKNFSQLAIKKLDVEFSVDPLFKKTSADFDEGGAGGLLMNHLGVDGKARIVFDASDVAGVADEGDEQDALPADGDADREATPLASAQQDHEMVDLTKLRVTLFGHDEAAFSGSENALSALLSQRTICPTFASFRFAPDDTTPFSALGFEHAPGNDGYSDPAYDDSMGGMPAFDDMPEGDEGEDFFGAGNDYAGGDDGDDIFAAPLDVRQGSHDADDDDELAAIAHDQPRGSAAAPSQRDLALAFVGVGAAQDEEAEGGADGMFDYFDQHLVKNWAGPEHWKMRKGVGAMPGAKGADADGPSGSSAPKAAPRKSKEAFVIDFTTPAGAMSSAELFAPAKGGVGIMLPRNKGAADLHLLPEDRHFSSRELLRLAIKPRAVLNLRRRGARVAQTNDVDMAHPADVDEEFWAQAAAEREQGVGGAYDEHEAQPFNTEFFHDADDDGAFDMLEDGGPSGFGDEGEEEELPTQAIRRIRPEYVNYAKRAKRVDVKRLKDSIWKELAIDVDALSDEEDDEPSTPGRTKPEPGSSGPRTFSAVISGLKKSYAKEKLDEISTSYCFICLLHLANEEGLDIRIDDAAPSSSQKRVAKNEAPLDKELGEENMEGIFRRLAASAAQGVLDDEDAGGEEGDGDGGLRVGRLENLVIVNDRNAGRGA</sequence>
<dbReference type="Pfam" id="PF05786">
    <property type="entry name" value="Cnd2"/>
    <property type="match status" value="1"/>
</dbReference>
<dbReference type="Proteomes" id="UP000245946">
    <property type="component" value="Unassembled WGS sequence"/>
</dbReference>
<feature type="region of interest" description="Disordered" evidence="11">
    <location>
        <begin position="664"/>
        <end position="689"/>
    </location>
</feature>
<proteinExistence type="inferred from homology"/>
<feature type="region of interest" description="Disordered" evidence="11">
    <location>
        <begin position="342"/>
        <end position="372"/>
    </location>
</feature>
<evidence type="ECO:0000256" key="4">
    <source>
        <dbReference type="ARBA" id="ARBA00016065"/>
    </source>
</evidence>
<name>A0A316YZS0_9BASI</name>
<keyword evidence="10" id="KW-0131">Cell cycle</keyword>
<feature type="region of interest" description="Disordered" evidence="11">
    <location>
        <begin position="440"/>
        <end position="465"/>
    </location>
</feature>
<evidence type="ECO:0000256" key="6">
    <source>
        <dbReference type="ARBA" id="ARBA00022490"/>
    </source>
</evidence>
<organism evidence="12 13">
    <name type="scientific">Tilletiopsis washingtonensis</name>
    <dbReference type="NCBI Taxonomy" id="58919"/>
    <lineage>
        <taxon>Eukaryota</taxon>
        <taxon>Fungi</taxon>
        <taxon>Dikarya</taxon>
        <taxon>Basidiomycota</taxon>
        <taxon>Ustilaginomycotina</taxon>
        <taxon>Exobasidiomycetes</taxon>
        <taxon>Entylomatales</taxon>
        <taxon>Entylomatales incertae sedis</taxon>
        <taxon>Tilletiopsis</taxon>
    </lineage>
</organism>